<dbReference type="Proteomes" id="UP000186817">
    <property type="component" value="Unassembled WGS sequence"/>
</dbReference>
<accession>A0A1Q9D4H5</accession>
<proteinExistence type="predicted"/>
<reference evidence="1 2" key="1">
    <citation type="submission" date="2016-02" db="EMBL/GenBank/DDBJ databases">
        <title>Genome analysis of coral dinoflagellate symbionts highlights evolutionary adaptations to a symbiotic lifestyle.</title>
        <authorList>
            <person name="Aranda M."/>
            <person name="Li Y."/>
            <person name="Liew Y.J."/>
            <person name="Baumgarten S."/>
            <person name="Simakov O."/>
            <person name="Wilson M."/>
            <person name="Piel J."/>
            <person name="Ashoor H."/>
            <person name="Bougouffa S."/>
            <person name="Bajic V.B."/>
            <person name="Ryu T."/>
            <person name="Ravasi T."/>
            <person name="Bayer T."/>
            <person name="Micklem G."/>
            <person name="Kim H."/>
            <person name="Bhak J."/>
            <person name="Lajeunesse T.C."/>
            <person name="Voolstra C.R."/>
        </authorList>
    </citation>
    <scope>NUCLEOTIDE SEQUENCE [LARGE SCALE GENOMIC DNA]</scope>
    <source>
        <strain evidence="1 2">CCMP2467</strain>
    </source>
</reference>
<dbReference type="OrthoDB" id="417446at2759"/>
<keyword evidence="2" id="KW-1185">Reference proteome</keyword>
<dbReference type="EMBL" id="LSRX01000728">
    <property type="protein sequence ID" value="OLP90078.1"/>
    <property type="molecule type" value="Genomic_DNA"/>
</dbReference>
<dbReference type="AlphaFoldDB" id="A0A1Q9D4H5"/>
<gene>
    <name evidence="1" type="ORF">AK812_SmicGene28387</name>
</gene>
<sequence>MLGRQTPAAIKEFWKHLQRFAPEEMKDHPALECRDLSKMIPLLIHFDGAEMYKNSEYNIWSFSSALSSLLDVDCLETQFVCCILPQKAMQQKQACAKFLVVSCTGCMMGVLPDYWKVKNYVHKEIARLMSWSFEILQRGKFPSMGFYGEEFPSTSCRASQSGTALAADWKILGLQLWENFEVAAPTEKNMDDMNYKNFSANAPYLLTSIDHNMYLNTTPAAELSPWTAMPGWKIENTFFDWMHVVLLGIARDVVAAAIKLMAMRGVISMPNLRQELKSLTVWIKKERKSDEELVQMAIVVRALNKAQRLLDNSEFFMTEGDSTRFNDLVQLHLRTWQRLALKFEALGIALCKIRPKHHYLQHIGLYVAATRVNVRIHQNFNSESYMGKMKKIAVKCHSASMMLRVQQRYVLYLALSWERAKRASTGAAGAALTGNETLEELLLCDSQNDNKRSFSSSSAEASKRRCIMGIT</sequence>
<name>A0A1Q9D4H5_SYMMI</name>
<comment type="caution">
    <text evidence="1">The sequence shown here is derived from an EMBL/GenBank/DDBJ whole genome shotgun (WGS) entry which is preliminary data.</text>
</comment>
<evidence type="ECO:0000313" key="1">
    <source>
        <dbReference type="EMBL" id="OLP90078.1"/>
    </source>
</evidence>
<organism evidence="1 2">
    <name type="scientific">Symbiodinium microadriaticum</name>
    <name type="common">Dinoflagellate</name>
    <name type="synonym">Zooxanthella microadriatica</name>
    <dbReference type="NCBI Taxonomy" id="2951"/>
    <lineage>
        <taxon>Eukaryota</taxon>
        <taxon>Sar</taxon>
        <taxon>Alveolata</taxon>
        <taxon>Dinophyceae</taxon>
        <taxon>Suessiales</taxon>
        <taxon>Symbiodiniaceae</taxon>
        <taxon>Symbiodinium</taxon>
    </lineage>
</organism>
<evidence type="ECO:0000313" key="2">
    <source>
        <dbReference type="Proteomes" id="UP000186817"/>
    </source>
</evidence>
<protein>
    <submittedName>
        <fullName evidence="1">Uncharacterized protein</fullName>
    </submittedName>
</protein>